<feature type="compositionally biased region" description="Basic and acidic residues" evidence="1">
    <location>
        <begin position="107"/>
        <end position="118"/>
    </location>
</feature>
<evidence type="ECO:0000313" key="2">
    <source>
        <dbReference type="EMBL" id="ADD96021.1"/>
    </source>
</evidence>
<feature type="region of interest" description="Disordered" evidence="1">
    <location>
        <begin position="107"/>
        <end position="150"/>
    </location>
</feature>
<dbReference type="EMBL" id="GU943115">
    <property type="protein sequence ID" value="ADD96021.1"/>
    <property type="molecule type" value="Genomic_DNA"/>
</dbReference>
<accession>D6PJX0</accession>
<name>D6PJX0_9ZZZZ</name>
<organism evidence="2">
    <name type="scientific">uncultured organism MedDCM-OCT-S04-C16</name>
    <dbReference type="NCBI Taxonomy" id="743610"/>
    <lineage>
        <taxon>unclassified sequences</taxon>
        <taxon>environmental samples</taxon>
    </lineage>
</organism>
<reference evidence="2" key="1">
    <citation type="journal article" date="2010" name="ISME J.">
        <title>Metagenome of the Mediterranean deep chlorophyll maximum studied by direct and fosmid library 454 pyrosequencing.</title>
        <authorList>
            <person name="Ghai R."/>
            <person name="Martin-Cuadrado A.B."/>
            <person name="Molto A.G."/>
            <person name="Heredia I.G."/>
            <person name="Cabrera R."/>
            <person name="Martin J."/>
            <person name="Verdu M."/>
            <person name="Deschamps P."/>
            <person name="Moreira D."/>
            <person name="Lopez-Garcia P."/>
            <person name="Mira A."/>
            <person name="Rodriguez-Valera F."/>
        </authorList>
    </citation>
    <scope>NUCLEOTIDE SEQUENCE</scope>
</reference>
<proteinExistence type="predicted"/>
<protein>
    <submittedName>
        <fullName evidence="2">Uncharacterized protein</fullName>
    </submittedName>
</protein>
<sequence length="150" mass="16013">MPERVLEFVLHPVVDSAPVDPSTTLTNRGKSTATLAVKLMVNVPVFDVSLQVIDAMFVVPELVIVVLFVAANRPFAANEDADESSHMGAVPLLCSVFPFAPKPSETHAEPLKYAREPDVATDGSRPLSDLHSMLPPESVANNLSGPSVVN</sequence>
<dbReference type="AlphaFoldDB" id="D6PJX0"/>
<feature type="compositionally biased region" description="Polar residues" evidence="1">
    <location>
        <begin position="139"/>
        <end position="150"/>
    </location>
</feature>
<evidence type="ECO:0000256" key="1">
    <source>
        <dbReference type="SAM" id="MobiDB-lite"/>
    </source>
</evidence>